<comment type="function">
    <text evidence="6">May act as a scaffolding protein within caveolar membranes. Interacts directly with G-protein alpha subunits and can functionally regulate their activity.</text>
</comment>
<keyword evidence="10" id="KW-1185">Reference proteome</keyword>
<evidence type="ECO:0000256" key="2">
    <source>
        <dbReference type="ARBA" id="ARBA00010988"/>
    </source>
</evidence>
<dbReference type="PANTHER" id="PTHR10844:SF19">
    <property type="entry name" value="CAVEOLIN-2"/>
    <property type="match status" value="1"/>
</dbReference>
<evidence type="ECO:0000256" key="3">
    <source>
        <dbReference type="ARBA" id="ARBA00022475"/>
    </source>
</evidence>
<dbReference type="InParanoid" id="A0A0V1BNT5"/>
<organism evidence="9 10">
    <name type="scientific">Trichinella spiralis</name>
    <name type="common">Trichina worm</name>
    <dbReference type="NCBI Taxonomy" id="6334"/>
    <lineage>
        <taxon>Eukaryota</taxon>
        <taxon>Metazoa</taxon>
        <taxon>Ecdysozoa</taxon>
        <taxon>Nematoda</taxon>
        <taxon>Enoplea</taxon>
        <taxon>Dorylaimia</taxon>
        <taxon>Trichinellida</taxon>
        <taxon>Trichinellidae</taxon>
        <taxon>Trichinella</taxon>
    </lineage>
</organism>
<keyword evidence="8" id="KW-0812">Transmembrane</keyword>
<feature type="region of interest" description="Disordered" evidence="7">
    <location>
        <begin position="88"/>
        <end position="107"/>
    </location>
</feature>
<dbReference type="Pfam" id="PF01146">
    <property type="entry name" value="Caveolin"/>
    <property type="match status" value="1"/>
</dbReference>
<dbReference type="AlphaFoldDB" id="A0A0V1BNT5"/>
<evidence type="ECO:0000256" key="7">
    <source>
        <dbReference type="SAM" id="MobiDB-lite"/>
    </source>
</evidence>
<keyword evidence="3 6" id="KW-1003">Cell membrane</keyword>
<evidence type="ECO:0000256" key="4">
    <source>
        <dbReference type="ARBA" id="ARBA00023034"/>
    </source>
</evidence>
<comment type="similarity">
    <text evidence="2 6">Belongs to the caveolin family.</text>
</comment>
<gene>
    <name evidence="9" type="primary">cav1</name>
    <name evidence="9" type="ORF">T01_15624</name>
</gene>
<dbReference type="OrthoDB" id="5917823at2759"/>
<dbReference type="GO" id="GO:0070836">
    <property type="term" value="P:caveola assembly"/>
    <property type="evidence" value="ECO:0007669"/>
    <property type="project" value="InterPro"/>
</dbReference>
<evidence type="ECO:0000256" key="6">
    <source>
        <dbReference type="RuleBase" id="RU000680"/>
    </source>
</evidence>
<dbReference type="GO" id="GO:0060090">
    <property type="term" value="F:molecular adaptor activity"/>
    <property type="evidence" value="ECO:0007669"/>
    <property type="project" value="TreeGrafter"/>
</dbReference>
<keyword evidence="4 6" id="KW-0333">Golgi apparatus</keyword>
<name>A0A0V1BNT5_TRISP</name>
<dbReference type="EMBL" id="JYDH01000022">
    <property type="protein sequence ID" value="KRY38891.1"/>
    <property type="molecule type" value="Genomic_DNA"/>
</dbReference>
<dbReference type="Proteomes" id="UP000054776">
    <property type="component" value="Unassembled WGS sequence"/>
</dbReference>
<proteinExistence type="inferred from homology"/>
<accession>A0A0V1BNT5</accession>
<evidence type="ECO:0000256" key="5">
    <source>
        <dbReference type="ARBA" id="ARBA00023136"/>
    </source>
</evidence>
<evidence type="ECO:0000313" key="9">
    <source>
        <dbReference type="EMBL" id="KRY38891.1"/>
    </source>
</evidence>
<evidence type="ECO:0000256" key="1">
    <source>
        <dbReference type="ARBA" id="ARBA00004202"/>
    </source>
</evidence>
<dbReference type="STRING" id="6334.A0A0V1BNT5"/>
<evidence type="ECO:0000313" key="10">
    <source>
        <dbReference type="Proteomes" id="UP000054776"/>
    </source>
</evidence>
<feature type="compositionally biased region" description="Polar residues" evidence="7">
    <location>
        <begin position="95"/>
        <end position="107"/>
    </location>
</feature>
<comment type="subcellular location">
    <subcellularLocation>
        <location evidence="1 6">Cell membrane</location>
        <topology evidence="1 6">Peripheral membrane protein</topology>
    </subcellularLocation>
    <subcellularLocation>
        <location evidence="6">Golgi apparatus membrane</location>
        <topology evidence="6">Peripheral membrane protein</topology>
    </subcellularLocation>
    <subcellularLocation>
        <location evidence="6">Membrane</location>
        <location evidence="6">Caveola</location>
        <topology evidence="6">Peripheral membrane protein</topology>
    </subcellularLocation>
</comment>
<sequence>MVNYDGRHNMVGQNRQPQVRMVSHVQLGRLRCGKGPSSHVSSPVTGQCPKIELFSCRNCSVWKNIPRCGLILLFCPWRIMPSENKSPSEMEIQENCPNGKSKPNNNSQMNKNEIKIQFDEIVAEPDQSLRSISHVWNVSVKIFQFTSQWCYWILSALLAVPFAILWAVVFAFSSFFNVWCTQPLIRTVGKFFLSIFQVYEKIVLCLFGPIGQAFGRCFQNVRLYTVKSQSQQPPSGNV</sequence>
<dbReference type="GO" id="GO:0005901">
    <property type="term" value="C:caveola"/>
    <property type="evidence" value="ECO:0007669"/>
    <property type="project" value="UniProtKB-SubCell"/>
</dbReference>
<protein>
    <recommendedName>
        <fullName evidence="6">Caveolin</fullName>
    </recommendedName>
</protein>
<dbReference type="PANTHER" id="PTHR10844">
    <property type="entry name" value="CAVEOLIN"/>
    <property type="match status" value="1"/>
</dbReference>
<feature type="transmembrane region" description="Helical" evidence="8">
    <location>
        <begin position="149"/>
        <end position="176"/>
    </location>
</feature>
<keyword evidence="8" id="KW-1133">Transmembrane helix</keyword>
<comment type="caution">
    <text evidence="9">The sequence shown here is derived from an EMBL/GenBank/DDBJ whole genome shotgun (WGS) entry which is preliminary data.</text>
</comment>
<dbReference type="InterPro" id="IPR001612">
    <property type="entry name" value="Caveolin"/>
</dbReference>
<evidence type="ECO:0000256" key="8">
    <source>
        <dbReference type="SAM" id="Phobius"/>
    </source>
</evidence>
<dbReference type="GO" id="GO:0000139">
    <property type="term" value="C:Golgi membrane"/>
    <property type="evidence" value="ECO:0007669"/>
    <property type="project" value="UniProtKB-SubCell"/>
</dbReference>
<keyword evidence="5 6" id="KW-0472">Membrane</keyword>
<reference evidence="9 10" key="1">
    <citation type="submission" date="2015-01" db="EMBL/GenBank/DDBJ databases">
        <title>Evolution of Trichinella species and genotypes.</title>
        <authorList>
            <person name="Korhonen P.K."/>
            <person name="Edoardo P."/>
            <person name="Giuseppe L.R."/>
            <person name="Gasser R.B."/>
        </authorList>
    </citation>
    <scope>NUCLEOTIDE SEQUENCE [LARGE SCALE GENOMIC DNA]</scope>
    <source>
        <strain evidence="9">ISS3</strain>
    </source>
</reference>